<comment type="caution">
    <text evidence="1">The sequence shown here is derived from an EMBL/GenBank/DDBJ whole genome shotgun (WGS) entry which is preliminary data.</text>
</comment>
<dbReference type="Proteomes" id="UP001470230">
    <property type="component" value="Unassembled WGS sequence"/>
</dbReference>
<name>A0ABR2H3N5_9EUKA</name>
<keyword evidence="2" id="KW-1185">Reference proteome</keyword>
<dbReference type="EMBL" id="JAPFFF010000045">
    <property type="protein sequence ID" value="KAK8840511.1"/>
    <property type="molecule type" value="Genomic_DNA"/>
</dbReference>
<evidence type="ECO:0000313" key="2">
    <source>
        <dbReference type="Proteomes" id="UP001470230"/>
    </source>
</evidence>
<reference evidence="1 2" key="1">
    <citation type="submission" date="2024-04" db="EMBL/GenBank/DDBJ databases">
        <title>Tritrichomonas musculus Genome.</title>
        <authorList>
            <person name="Alves-Ferreira E."/>
            <person name="Grigg M."/>
            <person name="Lorenzi H."/>
            <person name="Galac M."/>
        </authorList>
    </citation>
    <scope>NUCLEOTIDE SEQUENCE [LARGE SCALE GENOMIC DNA]</scope>
    <source>
        <strain evidence="1 2">EAF2021</strain>
    </source>
</reference>
<organism evidence="1 2">
    <name type="scientific">Tritrichomonas musculus</name>
    <dbReference type="NCBI Taxonomy" id="1915356"/>
    <lineage>
        <taxon>Eukaryota</taxon>
        <taxon>Metamonada</taxon>
        <taxon>Parabasalia</taxon>
        <taxon>Tritrichomonadida</taxon>
        <taxon>Tritrichomonadidae</taxon>
        <taxon>Tritrichomonas</taxon>
    </lineage>
</organism>
<dbReference type="Gene3D" id="3.30.420.40">
    <property type="match status" value="1"/>
</dbReference>
<evidence type="ECO:0000313" key="1">
    <source>
        <dbReference type="EMBL" id="KAK8840511.1"/>
    </source>
</evidence>
<dbReference type="PANTHER" id="PTHR11937">
    <property type="entry name" value="ACTIN"/>
    <property type="match status" value="1"/>
</dbReference>
<gene>
    <name evidence="1" type="ORF">M9Y10_030719</name>
</gene>
<dbReference type="InterPro" id="IPR004000">
    <property type="entry name" value="Actin"/>
</dbReference>
<accession>A0ABR2H3N5</accession>
<dbReference type="SUPFAM" id="SSF53067">
    <property type="entry name" value="Actin-like ATPase domain"/>
    <property type="match status" value="1"/>
</dbReference>
<dbReference type="Pfam" id="PF00022">
    <property type="entry name" value="Actin"/>
    <property type="match status" value="1"/>
</dbReference>
<proteinExistence type="predicted"/>
<sequence length="131" mass="15258">MFQQSIFPLMILFPYILQERKTGVTCDIGCGFTKINSLYSGKPIAKEIVPYNFGAQDVMKMHGYNLEKRCYYFTTSEEKEILRDINEKVCYVPLDYESELNKAKTSTECDRSFVMPDCNVNNLIEELFRCT</sequence>
<protein>
    <submittedName>
        <fullName evidence="1">Actin- protein T2</fullName>
    </submittedName>
</protein>
<dbReference type="Gene3D" id="3.90.640.10">
    <property type="entry name" value="Actin, Chain A, domain 4"/>
    <property type="match status" value="1"/>
</dbReference>
<dbReference type="InterPro" id="IPR043129">
    <property type="entry name" value="ATPase_NBD"/>
</dbReference>